<feature type="region of interest" description="Disordered" evidence="4">
    <location>
        <begin position="101"/>
        <end position="123"/>
    </location>
</feature>
<evidence type="ECO:0000256" key="4">
    <source>
        <dbReference type="SAM" id="MobiDB-lite"/>
    </source>
</evidence>
<comment type="caution">
    <text evidence="5">The sequence shown here is derived from an EMBL/GenBank/DDBJ whole genome shotgun (WGS) entry which is preliminary data.</text>
</comment>
<evidence type="ECO:0000313" key="6">
    <source>
        <dbReference type="Proteomes" id="UP001174691"/>
    </source>
</evidence>
<dbReference type="PANTHER" id="PTHR10730:SF53">
    <property type="entry name" value="GLYCOSYLTRANSFERASE 25 FAMILY MEMBER"/>
    <property type="match status" value="1"/>
</dbReference>
<accession>A0AA38RZH8</accession>
<dbReference type="EMBL" id="JANBVN010000015">
    <property type="protein sequence ID" value="KAJ9162075.1"/>
    <property type="molecule type" value="Genomic_DNA"/>
</dbReference>
<keyword evidence="6" id="KW-1185">Reference proteome</keyword>
<feature type="compositionally biased region" description="Low complexity" evidence="4">
    <location>
        <begin position="102"/>
        <end position="112"/>
    </location>
</feature>
<evidence type="ECO:0000313" key="5">
    <source>
        <dbReference type="EMBL" id="KAJ9162075.1"/>
    </source>
</evidence>
<protein>
    <submittedName>
        <fullName evidence="5">Glycosyltransferase family 25 protein</fullName>
    </submittedName>
</protein>
<dbReference type="Proteomes" id="UP001174691">
    <property type="component" value="Unassembled WGS sequence"/>
</dbReference>
<dbReference type="AlphaFoldDB" id="A0AA38RZH8"/>
<evidence type="ECO:0000256" key="2">
    <source>
        <dbReference type="ARBA" id="ARBA00022676"/>
    </source>
</evidence>
<proteinExistence type="inferred from homology"/>
<feature type="compositionally biased region" description="Pro residues" evidence="4">
    <location>
        <begin position="113"/>
        <end position="122"/>
    </location>
</feature>
<comment type="similarity">
    <text evidence="1">Belongs to the glycosyltransferase 25 family.</text>
</comment>
<name>A0AA38RZH8_9PEZI</name>
<keyword evidence="3" id="KW-0808">Transferase</keyword>
<dbReference type="InterPro" id="IPR050757">
    <property type="entry name" value="Collagen_mod_GT25"/>
</dbReference>
<evidence type="ECO:0000256" key="3">
    <source>
        <dbReference type="ARBA" id="ARBA00022679"/>
    </source>
</evidence>
<dbReference type="PANTHER" id="PTHR10730">
    <property type="entry name" value="PROCOLLAGEN-LYSINE,2-OXOGLUTARATE 5-DIOXYGENASE/GLYCOSYLTRANSFERASE 25 FAMILY MEMBER"/>
    <property type="match status" value="1"/>
</dbReference>
<gene>
    <name evidence="5" type="ORF">NKR19_g1640</name>
</gene>
<dbReference type="GO" id="GO:0016740">
    <property type="term" value="F:transferase activity"/>
    <property type="evidence" value="ECO:0007669"/>
    <property type="project" value="UniProtKB-KW"/>
</dbReference>
<evidence type="ECO:0000256" key="1">
    <source>
        <dbReference type="ARBA" id="ARBA00006721"/>
    </source>
</evidence>
<reference evidence="5" key="1">
    <citation type="submission" date="2022-07" db="EMBL/GenBank/DDBJ databases">
        <title>Fungi with potential for degradation of polypropylene.</title>
        <authorList>
            <person name="Gostincar C."/>
        </authorList>
    </citation>
    <scope>NUCLEOTIDE SEQUENCE</scope>
    <source>
        <strain evidence="5">EXF-13287</strain>
    </source>
</reference>
<organism evidence="5 6">
    <name type="scientific">Coniochaeta hoffmannii</name>
    <dbReference type="NCBI Taxonomy" id="91930"/>
    <lineage>
        <taxon>Eukaryota</taxon>
        <taxon>Fungi</taxon>
        <taxon>Dikarya</taxon>
        <taxon>Ascomycota</taxon>
        <taxon>Pezizomycotina</taxon>
        <taxon>Sordariomycetes</taxon>
        <taxon>Sordariomycetidae</taxon>
        <taxon>Coniochaetales</taxon>
        <taxon>Coniochaetaceae</taxon>
        <taxon>Coniochaeta</taxon>
    </lineage>
</organism>
<sequence>MTLAGALTYINFDWIDGVAGEQVPDKVLPPDSLDHNISKGNKGSWRAHMNVLRTIIDQNLTTALILEDDIDWDIRLKPQLQNFSLATRSYLHHLFKPPAAPSRPLTKPLSLPSLPPPPPPSHHSPYGTRWDVLWLGHCGTTTTPNNPLIITIPSDPTVPSPSHLRPHPFANPDPLHHQPPHTRLVHSPGPSTACTQAYAVSRAGALKLLYRFGTRTFTTGWDLMLGDWCAGRYDEGVKEEGEKEGPVCVTVQPPLFVQHYGRGGASDITAPGGGFIDPGREISPYVRLSVRLNMARLVRGDGDGEMVDQWPD</sequence>
<keyword evidence="2" id="KW-0328">Glycosyltransferase</keyword>